<sequence length="163" mass="17838">MVRDDPCGAGLPRPSQLFDGRERRLRCGRELRSLAKGARKIRKVRELERDWSKLYEPCTIFAPVCRCVFLGVSKKLGSGRVKLGWLTRYVGVCCDGGGGAQRSWFRGGENDDYLNDIGRRGDKAELEVQEHGGSGSIAAASHQPSLTCYLTASVSAAGVKHIV</sequence>
<comment type="caution">
    <text evidence="1">The sequence shown here is derived from an EMBL/GenBank/DDBJ whole genome shotgun (WGS) entry which is preliminary data.</text>
</comment>
<protein>
    <submittedName>
        <fullName evidence="1">Uncharacterized protein</fullName>
    </submittedName>
</protein>
<gene>
    <name evidence="1" type="ORF">JZ751_017751</name>
</gene>
<name>A0A8T2PP99_9TELE</name>
<evidence type="ECO:0000313" key="1">
    <source>
        <dbReference type="EMBL" id="KAG9353175.1"/>
    </source>
</evidence>
<dbReference type="EMBL" id="JAFBMS010000004">
    <property type="protein sequence ID" value="KAG9353175.1"/>
    <property type="molecule type" value="Genomic_DNA"/>
</dbReference>
<organism evidence="1 2">
    <name type="scientific">Albula glossodonta</name>
    <name type="common">roundjaw bonefish</name>
    <dbReference type="NCBI Taxonomy" id="121402"/>
    <lineage>
        <taxon>Eukaryota</taxon>
        <taxon>Metazoa</taxon>
        <taxon>Chordata</taxon>
        <taxon>Craniata</taxon>
        <taxon>Vertebrata</taxon>
        <taxon>Euteleostomi</taxon>
        <taxon>Actinopterygii</taxon>
        <taxon>Neopterygii</taxon>
        <taxon>Teleostei</taxon>
        <taxon>Albuliformes</taxon>
        <taxon>Albulidae</taxon>
        <taxon>Albula</taxon>
    </lineage>
</organism>
<proteinExistence type="predicted"/>
<dbReference type="AlphaFoldDB" id="A0A8T2PP99"/>
<dbReference type="Proteomes" id="UP000824540">
    <property type="component" value="Unassembled WGS sequence"/>
</dbReference>
<keyword evidence="2" id="KW-1185">Reference proteome</keyword>
<evidence type="ECO:0000313" key="2">
    <source>
        <dbReference type="Proteomes" id="UP000824540"/>
    </source>
</evidence>
<reference evidence="1" key="1">
    <citation type="thesis" date="2021" institute="BYU ScholarsArchive" country="Provo, UT, USA">
        <title>Applications of and Algorithms for Genome Assembly and Genomic Analyses with an Emphasis on Marine Teleosts.</title>
        <authorList>
            <person name="Pickett B.D."/>
        </authorList>
    </citation>
    <scope>NUCLEOTIDE SEQUENCE</scope>
    <source>
        <strain evidence="1">HI-2016</strain>
    </source>
</reference>
<accession>A0A8T2PP99</accession>